<sequence>MNDLESLTIERNALDYFKISRILGEVPLPVFNYVTSLYIIPVYKTNAIISNPEKNLFMKTTYYDIPEDIMVPLPKRMSLDVWYEKNYGK</sequence>
<evidence type="ECO:0000313" key="1">
    <source>
        <dbReference type="EMBL" id="QHT97117.1"/>
    </source>
</evidence>
<dbReference type="AlphaFoldDB" id="A0A6C0IZJ2"/>
<name>A0A6C0IZJ2_9ZZZZ</name>
<proteinExistence type="predicted"/>
<reference evidence="1" key="1">
    <citation type="journal article" date="2020" name="Nature">
        <title>Giant virus diversity and host interactions through global metagenomics.</title>
        <authorList>
            <person name="Schulz F."/>
            <person name="Roux S."/>
            <person name="Paez-Espino D."/>
            <person name="Jungbluth S."/>
            <person name="Walsh D.A."/>
            <person name="Denef V.J."/>
            <person name="McMahon K.D."/>
            <person name="Konstantinidis K.T."/>
            <person name="Eloe-Fadrosh E.A."/>
            <person name="Kyrpides N.C."/>
            <person name="Woyke T."/>
        </authorList>
    </citation>
    <scope>NUCLEOTIDE SEQUENCE</scope>
    <source>
        <strain evidence="1">GVMAG-M-3300024510-1</strain>
    </source>
</reference>
<accession>A0A6C0IZJ2</accession>
<protein>
    <submittedName>
        <fullName evidence="1">Uncharacterized protein</fullName>
    </submittedName>
</protein>
<dbReference type="EMBL" id="MN740272">
    <property type="protein sequence ID" value="QHT97117.1"/>
    <property type="molecule type" value="Genomic_DNA"/>
</dbReference>
<organism evidence="1">
    <name type="scientific">viral metagenome</name>
    <dbReference type="NCBI Taxonomy" id="1070528"/>
    <lineage>
        <taxon>unclassified sequences</taxon>
        <taxon>metagenomes</taxon>
        <taxon>organismal metagenomes</taxon>
    </lineage>
</organism>